<proteinExistence type="predicted"/>
<feature type="domain" description="N-acetyltransferase" evidence="1">
    <location>
        <begin position="6"/>
        <end position="149"/>
    </location>
</feature>
<dbReference type="InterPro" id="IPR051531">
    <property type="entry name" value="N-acetyltransferase"/>
</dbReference>
<name>A0ABV0JGR2_9CYAN</name>
<dbReference type="Pfam" id="PF13302">
    <property type="entry name" value="Acetyltransf_3"/>
    <property type="match status" value="1"/>
</dbReference>
<evidence type="ECO:0000313" key="3">
    <source>
        <dbReference type="Proteomes" id="UP001464891"/>
    </source>
</evidence>
<evidence type="ECO:0000259" key="1">
    <source>
        <dbReference type="Pfam" id="PF13302"/>
    </source>
</evidence>
<dbReference type="EMBL" id="JAMPKM010000055">
    <property type="protein sequence ID" value="MEP0820987.1"/>
    <property type="molecule type" value="Genomic_DNA"/>
</dbReference>
<protein>
    <submittedName>
        <fullName evidence="2">GNAT family N-acetyltransferase</fullName>
    </submittedName>
</protein>
<reference evidence="2 3" key="1">
    <citation type="submission" date="2022-04" db="EMBL/GenBank/DDBJ databases">
        <title>Positive selection, recombination, and allopatry shape intraspecific diversity of widespread and dominant cyanobacteria.</title>
        <authorList>
            <person name="Wei J."/>
            <person name="Shu W."/>
            <person name="Hu C."/>
        </authorList>
    </citation>
    <scope>NUCLEOTIDE SEQUENCE [LARGE SCALE GENOMIC DNA]</scope>
    <source>
        <strain evidence="2 3">GB2-A4</strain>
    </source>
</reference>
<organism evidence="2 3">
    <name type="scientific">Trichocoleus desertorum GB2-A4</name>
    <dbReference type="NCBI Taxonomy" id="2933944"/>
    <lineage>
        <taxon>Bacteria</taxon>
        <taxon>Bacillati</taxon>
        <taxon>Cyanobacteriota</taxon>
        <taxon>Cyanophyceae</taxon>
        <taxon>Leptolyngbyales</taxon>
        <taxon>Trichocoleusaceae</taxon>
        <taxon>Trichocoleus</taxon>
    </lineage>
</organism>
<dbReference type="SUPFAM" id="SSF55729">
    <property type="entry name" value="Acyl-CoA N-acyltransferases (Nat)"/>
    <property type="match status" value="1"/>
</dbReference>
<dbReference type="Proteomes" id="UP001464891">
    <property type="component" value="Unassembled WGS sequence"/>
</dbReference>
<dbReference type="InterPro" id="IPR000182">
    <property type="entry name" value="GNAT_dom"/>
</dbReference>
<dbReference type="RefSeq" id="WP_190442072.1">
    <property type="nucleotide sequence ID" value="NZ_JAMPKM010000055.1"/>
</dbReference>
<dbReference type="InterPro" id="IPR016181">
    <property type="entry name" value="Acyl_CoA_acyltransferase"/>
</dbReference>
<accession>A0ABV0JGR2</accession>
<keyword evidence="3" id="KW-1185">Reference proteome</keyword>
<evidence type="ECO:0000313" key="2">
    <source>
        <dbReference type="EMBL" id="MEP0820987.1"/>
    </source>
</evidence>
<dbReference type="PANTHER" id="PTHR43792">
    <property type="entry name" value="GNAT FAMILY, PUTATIVE (AFU_ORTHOLOGUE AFUA_3G00765)-RELATED-RELATED"/>
    <property type="match status" value="1"/>
</dbReference>
<dbReference type="Gene3D" id="3.40.630.30">
    <property type="match status" value="1"/>
</dbReference>
<dbReference type="PANTHER" id="PTHR43792:SF1">
    <property type="entry name" value="N-ACETYLTRANSFERASE DOMAIN-CONTAINING PROTEIN"/>
    <property type="match status" value="1"/>
</dbReference>
<gene>
    <name evidence="2" type="ORF">NC998_28315</name>
</gene>
<comment type="caution">
    <text evidence="2">The sequence shown here is derived from an EMBL/GenBank/DDBJ whole genome shotgun (WGS) entry which is preliminary data.</text>
</comment>
<sequence length="183" mass="20829">MQSQNLHFEPLTDAHADELFSILTTPSVLAFIDPNENPPTIEELRTEYAACSHGPVVLTTPTEQWFNMALRLKTPPSPVIGRLEATGYGEWGEIAYLLGEAWWEKGLAFEAMLWWHDYLAAVAPGTEWWATVHPMNQRSIRLLKRLGYKEVDANQRPKLYSYDVGDCCFVQSAQTKENKETTI</sequence>